<dbReference type="EMBL" id="NQVE01000122">
    <property type="protein sequence ID" value="RAL46886.1"/>
    <property type="molecule type" value="Genomic_DNA"/>
</dbReference>
<dbReference type="PANTHER" id="PTHR36770:SF1">
    <property type="entry name" value="PHOTOSYSTEM I ASSEMBLY FACTOR PSA3, CHLOROPLASTIC"/>
    <property type="match status" value="1"/>
</dbReference>
<dbReference type="PANTHER" id="PTHR36770">
    <property type="entry name" value="PHOTOSYSTEM I ASSEMBLY FACTOR PSA3, CHLOROPLASTIC"/>
    <property type="match status" value="1"/>
</dbReference>
<gene>
    <name evidence="1" type="ORF">DM860_005165</name>
</gene>
<evidence type="ECO:0008006" key="3">
    <source>
        <dbReference type="Google" id="ProtNLM"/>
    </source>
</evidence>
<keyword evidence="2" id="KW-1185">Reference proteome</keyword>
<dbReference type="InterPro" id="IPR037736">
    <property type="entry name" value="PSA3"/>
</dbReference>
<protein>
    <recommendedName>
        <fullName evidence="3">Photosystem I assembly factor PSA3, chloroplastic</fullName>
    </recommendedName>
</protein>
<dbReference type="GO" id="GO:0048564">
    <property type="term" value="P:photosystem I assembly"/>
    <property type="evidence" value="ECO:0007669"/>
    <property type="project" value="InterPro"/>
</dbReference>
<reference evidence="1 2" key="1">
    <citation type="submission" date="2018-06" db="EMBL/GenBank/DDBJ databases">
        <title>The Genome of Cuscuta australis (Dodder) Provides Insight into the Evolution of Plant Parasitism.</title>
        <authorList>
            <person name="Liu H."/>
        </authorList>
    </citation>
    <scope>NUCLEOTIDE SEQUENCE [LARGE SCALE GENOMIC DNA]</scope>
    <source>
        <strain evidence="2">cv. Yunnan</strain>
        <tissue evidence="1">Vines</tissue>
    </source>
</reference>
<name>A0A328DN39_9ASTE</name>
<accession>A0A328DN39</accession>
<dbReference type="AlphaFoldDB" id="A0A328DN39"/>
<dbReference type="Proteomes" id="UP000249390">
    <property type="component" value="Unassembled WGS sequence"/>
</dbReference>
<evidence type="ECO:0000313" key="1">
    <source>
        <dbReference type="EMBL" id="RAL46886.1"/>
    </source>
</evidence>
<comment type="caution">
    <text evidence="1">The sequence shown here is derived from an EMBL/GenBank/DDBJ whole genome shotgun (WGS) entry which is preliminary data.</text>
</comment>
<organism evidence="1 2">
    <name type="scientific">Cuscuta australis</name>
    <dbReference type="NCBI Taxonomy" id="267555"/>
    <lineage>
        <taxon>Eukaryota</taxon>
        <taxon>Viridiplantae</taxon>
        <taxon>Streptophyta</taxon>
        <taxon>Embryophyta</taxon>
        <taxon>Tracheophyta</taxon>
        <taxon>Spermatophyta</taxon>
        <taxon>Magnoliopsida</taxon>
        <taxon>eudicotyledons</taxon>
        <taxon>Gunneridae</taxon>
        <taxon>Pentapetalae</taxon>
        <taxon>asterids</taxon>
        <taxon>lamiids</taxon>
        <taxon>Solanales</taxon>
        <taxon>Convolvulaceae</taxon>
        <taxon>Cuscuteae</taxon>
        <taxon>Cuscuta</taxon>
        <taxon>Cuscuta subgen. Grammica</taxon>
        <taxon>Cuscuta sect. Cleistogrammica</taxon>
    </lineage>
</organism>
<proteinExistence type="predicted"/>
<evidence type="ECO:0000313" key="2">
    <source>
        <dbReference type="Proteomes" id="UP000249390"/>
    </source>
</evidence>
<sequence length="296" mass="32862">MPVATHPSAALQLHNRRFNSNSFSPSLLRARRLHAFSRRIVRLTESSNGTALGVKAYMDESNSFSGFAKKVIGSLPVIGLIARIVSGEGGIGGDLIDFAEFRRRVGNKCSITDSDAFYEFQDLRGRAGDPLHVLLCCWLAAIGAGLLKSEEILDGAARLRLSNDIEFEEQYFMDMMKQARMKREKLRAPNPSIPMEIRAEKAVDAIYVCCFGMDPMGEEEQRLLCIMLGAVFPTVGKQEVERIVKAKANRIAEGSEDEAKLRVPKSLSKEAVRIQLKDLEFLKRQNGLGIARDADN</sequence>